<keyword evidence="4" id="KW-0238">DNA-binding</keyword>
<dbReference type="InterPro" id="IPR013324">
    <property type="entry name" value="RNA_pol_sigma_r3/r4-like"/>
</dbReference>
<dbReference type="EMBL" id="JBANDC010000020">
    <property type="protein sequence ID" value="MEM4990105.1"/>
    <property type="molecule type" value="Genomic_DNA"/>
</dbReference>
<comment type="similarity">
    <text evidence="1">Belongs to the sigma-70 factor family. ECF subfamily.</text>
</comment>
<dbReference type="InterPro" id="IPR014284">
    <property type="entry name" value="RNA_pol_sigma-70_dom"/>
</dbReference>
<dbReference type="Pfam" id="PF08281">
    <property type="entry name" value="Sigma70_r4_2"/>
    <property type="match status" value="1"/>
</dbReference>
<dbReference type="RefSeq" id="WP_342831240.1">
    <property type="nucleotide sequence ID" value="NZ_JBANDC010000020.1"/>
</dbReference>
<dbReference type="Gene3D" id="1.10.10.10">
    <property type="entry name" value="Winged helix-like DNA-binding domain superfamily/Winged helix DNA-binding domain"/>
    <property type="match status" value="1"/>
</dbReference>
<organism evidence="8 9">
    <name type="scientific">Collimonas rhizosphaerae</name>
    <dbReference type="NCBI Taxonomy" id="3126357"/>
    <lineage>
        <taxon>Bacteria</taxon>
        <taxon>Pseudomonadati</taxon>
        <taxon>Pseudomonadota</taxon>
        <taxon>Betaproteobacteria</taxon>
        <taxon>Burkholderiales</taxon>
        <taxon>Oxalobacteraceae</taxon>
        <taxon>Collimonas</taxon>
    </lineage>
</organism>
<sequence length="196" mass="22383">MSPPNSPQPMNDQDRDITATVLRERARLGNFILRRVRDPDEADDILQDVFQEFVQAYRLPAPIEQASAWLFRVARNRIIDRFRKKKEQSVNEIGEMNGDPDGEDSEYRLDLALPAPDGPEAVHARSVLLRELQQALDELPASQRDVFVGHELEGLSFKEMASQSGVAVNTLLARKRYAVLYLRARLQVAYDEFGIY</sequence>
<dbReference type="InterPro" id="IPR013325">
    <property type="entry name" value="RNA_pol_sigma_r2"/>
</dbReference>
<name>A0ABU9Q1J8_9BURK</name>
<evidence type="ECO:0000256" key="3">
    <source>
        <dbReference type="ARBA" id="ARBA00023082"/>
    </source>
</evidence>
<dbReference type="SUPFAM" id="SSF88659">
    <property type="entry name" value="Sigma3 and sigma4 domains of RNA polymerase sigma factors"/>
    <property type="match status" value="1"/>
</dbReference>
<keyword evidence="2" id="KW-0805">Transcription regulation</keyword>
<dbReference type="InterPro" id="IPR013249">
    <property type="entry name" value="RNA_pol_sigma70_r4_t2"/>
</dbReference>
<gene>
    <name evidence="8" type="ORF">V8G57_22135</name>
</gene>
<dbReference type="NCBIfam" id="TIGR02937">
    <property type="entry name" value="sigma70-ECF"/>
    <property type="match status" value="1"/>
</dbReference>
<proteinExistence type="inferred from homology"/>
<feature type="domain" description="RNA polymerase sigma factor 70 region 4 type 2" evidence="7">
    <location>
        <begin position="130"/>
        <end position="170"/>
    </location>
</feature>
<dbReference type="SUPFAM" id="SSF88946">
    <property type="entry name" value="Sigma2 domain of RNA polymerase sigma factors"/>
    <property type="match status" value="1"/>
</dbReference>
<protein>
    <submittedName>
        <fullName evidence="8">Sigma-70 family RNA polymerase sigma factor</fullName>
    </submittedName>
</protein>
<evidence type="ECO:0000256" key="4">
    <source>
        <dbReference type="ARBA" id="ARBA00023125"/>
    </source>
</evidence>
<keyword evidence="3" id="KW-0731">Sigma factor</keyword>
<evidence type="ECO:0000256" key="5">
    <source>
        <dbReference type="ARBA" id="ARBA00023163"/>
    </source>
</evidence>
<evidence type="ECO:0000259" key="6">
    <source>
        <dbReference type="Pfam" id="PF04542"/>
    </source>
</evidence>
<accession>A0ABU9Q1J8</accession>
<feature type="domain" description="RNA polymerase sigma-70 region 2" evidence="6">
    <location>
        <begin position="23"/>
        <end position="86"/>
    </location>
</feature>
<dbReference type="Proteomes" id="UP001495910">
    <property type="component" value="Unassembled WGS sequence"/>
</dbReference>
<evidence type="ECO:0000313" key="9">
    <source>
        <dbReference type="Proteomes" id="UP001495910"/>
    </source>
</evidence>
<evidence type="ECO:0000256" key="1">
    <source>
        <dbReference type="ARBA" id="ARBA00010641"/>
    </source>
</evidence>
<evidence type="ECO:0000313" key="8">
    <source>
        <dbReference type="EMBL" id="MEM4990105.1"/>
    </source>
</evidence>
<dbReference type="PANTHER" id="PTHR43133:SF8">
    <property type="entry name" value="RNA POLYMERASE SIGMA FACTOR HI_1459-RELATED"/>
    <property type="match status" value="1"/>
</dbReference>
<dbReference type="Pfam" id="PF04542">
    <property type="entry name" value="Sigma70_r2"/>
    <property type="match status" value="1"/>
</dbReference>
<dbReference type="InterPro" id="IPR036388">
    <property type="entry name" value="WH-like_DNA-bd_sf"/>
</dbReference>
<reference evidence="8 9" key="1">
    <citation type="submission" date="2024-02" db="EMBL/GenBank/DDBJ databases">
        <title>Draft genome sequence of Collimonas sp. strain H4R21, an effective mineral-weathering bacterial strain isolated from the beech rhizosphere.</title>
        <authorList>
            <person name="Morin E."/>
            <person name="Uroz S."/>
            <person name="Leveau J.H.J."/>
            <person name="Kumar R."/>
            <person name="Rey M.W."/>
            <person name="Pham J."/>
        </authorList>
    </citation>
    <scope>NUCLEOTIDE SEQUENCE [LARGE SCALE GENOMIC DNA]</scope>
    <source>
        <strain evidence="8 9">H4R21</strain>
    </source>
</reference>
<dbReference type="Gene3D" id="1.10.1740.10">
    <property type="match status" value="1"/>
</dbReference>
<evidence type="ECO:0000256" key="2">
    <source>
        <dbReference type="ARBA" id="ARBA00023015"/>
    </source>
</evidence>
<dbReference type="PANTHER" id="PTHR43133">
    <property type="entry name" value="RNA POLYMERASE ECF-TYPE SIGMA FACTO"/>
    <property type="match status" value="1"/>
</dbReference>
<comment type="caution">
    <text evidence="8">The sequence shown here is derived from an EMBL/GenBank/DDBJ whole genome shotgun (WGS) entry which is preliminary data.</text>
</comment>
<dbReference type="InterPro" id="IPR007627">
    <property type="entry name" value="RNA_pol_sigma70_r2"/>
</dbReference>
<keyword evidence="9" id="KW-1185">Reference proteome</keyword>
<evidence type="ECO:0000259" key="7">
    <source>
        <dbReference type="Pfam" id="PF08281"/>
    </source>
</evidence>
<keyword evidence="5" id="KW-0804">Transcription</keyword>
<dbReference type="InterPro" id="IPR039425">
    <property type="entry name" value="RNA_pol_sigma-70-like"/>
</dbReference>